<reference evidence="1" key="1">
    <citation type="submission" date="2022-10" db="EMBL/GenBank/DDBJ databases">
        <title>Culturing micro-colonial fungi from biological soil crusts in the Mojave desert and describing Neophaeococcomyces mojavensis, and introducing the new genera and species Taxawa tesnikishii.</title>
        <authorList>
            <person name="Kurbessoian T."/>
            <person name="Stajich J.E."/>
        </authorList>
    </citation>
    <scope>NUCLEOTIDE SEQUENCE</scope>
    <source>
        <strain evidence="1">JES_115</strain>
    </source>
</reference>
<evidence type="ECO:0000313" key="2">
    <source>
        <dbReference type="Proteomes" id="UP001172680"/>
    </source>
</evidence>
<accession>A0ACC2YPB4</accession>
<gene>
    <name evidence="1" type="ORF">H2199_007466</name>
</gene>
<proteinExistence type="predicted"/>
<organism evidence="1 2">
    <name type="scientific">Coniosporium tulheliwenetii</name>
    <dbReference type="NCBI Taxonomy" id="3383036"/>
    <lineage>
        <taxon>Eukaryota</taxon>
        <taxon>Fungi</taxon>
        <taxon>Dikarya</taxon>
        <taxon>Ascomycota</taxon>
        <taxon>Pezizomycotina</taxon>
        <taxon>Dothideomycetes</taxon>
        <taxon>Dothideomycetes incertae sedis</taxon>
        <taxon>Coniosporium</taxon>
    </lineage>
</organism>
<evidence type="ECO:0000313" key="1">
    <source>
        <dbReference type="EMBL" id="KAJ9637180.1"/>
    </source>
</evidence>
<dbReference type="EMBL" id="JAPDRP010000023">
    <property type="protein sequence ID" value="KAJ9637180.1"/>
    <property type="molecule type" value="Genomic_DNA"/>
</dbReference>
<protein>
    <submittedName>
        <fullName evidence="1">Uncharacterized protein</fullName>
    </submittedName>
</protein>
<name>A0ACC2YPB4_9PEZI</name>
<keyword evidence="2" id="KW-1185">Reference proteome</keyword>
<comment type="caution">
    <text evidence="1">The sequence shown here is derived from an EMBL/GenBank/DDBJ whole genome shotgun (WGS) entry which is preliminary data.</text>
</comment>
<dbReference type="Proteomes" id="UP001172680">
    <property type="component" value="Unassembled WGS sequence"/>
</dbReference>
<sequence>MARSADLTPTQLVKLKTGAKVPVYVGEPGDLYIAIEGAYKELLCHFSGMSKITLVTQKQQRITIPHGLKEYVVLVYRWMLAGGRVVADMHFDKLHVTELFHLYHHCIAMDVAQLKESTADRICYSLQNLFPTVDQIEYVYRNAEDFVDTIVQSTARLLADPLVLDATPYYEYAQQRPDFNETLETAMEKILSARRKAVETIRARRNNRHKPAPQRCKDTPDNTTDLPTPSPEEAFQVQQPSRRRRRRTNKMGAATDAPKQEVEDKDIEVSSPARKTRTNQRTRRANAPHLIEVVSSGGGITTLAGEMTRTGLII</sequence>